<keyword evidence="2" id="KW-1185">Reference proteome</keyword>
<gene>
    <name evidence="1" type="ORF">JTE90_011462</name>
</gene>
<dbReference type="AlphaFoldDB" id="A0AAV6VB94"/>
<organism evidence="1 2">
    <name type="scientific">Oedothorax gibbosus</name>
    <dbReference type="NCBI Taxonomy" id="931172"/>
    <lineage>
        <taxon>Eukaryota</taxon>
        <taxon>Metazoa</taxon>
        <taxon>Ecdysozoa</taxon>
        <taxon>Arthropoda</taxon>
        <taxon>Chelicerata</taxon>
        <taxon>Arachnida</taxon>
        <taxon>Araneae</taxon>
        <taxon>Araneomorphae</taxon>
        <taxon>Entelegynae</taxon>
        <taxon>Araneoidea</taxon>
        <taxon>Linyphiidae</taxon>
        <taxon>Erigoninae</taxon>
        <taxon>Oedothorax</taxon>
    </lineage>
</organism>
<evidence type="ECO:0000313" key="1">
    <source>
        <dbReference type="EMBL" id="KAG8193904.1"/>
    </source>
</evidence>
<sequence length="169" mass="18118">MAPRYLPINQQQQMTYVLDTGNLNLAQVQLATVPASEILLIQDKNDSTLGLCESPVLVATDVSPGENVGWLGNNVLVLMSQPQEYVMVEQEVVLESGQTWQVEGGGTVCVSSSRLAAKQGEEGVETAEEEPSATTLEDAKCWFRDSLITTAALSTLTTYVQANGQAKVG</sequence>
<dbReference type="Proteomes" id="UP000827092">
    <property type="component" value="Unassembled WGS sequence"/>
</dbReference>
<dbReference type="EMBL" id="JAFNEN010000113">
    <property type="protein sequence ID" value="KAG8193904.1"/>
    <property type="molecule type" value="Genomic_DNA"/>
</dbReference>
<comment type="caution">
    <text evidence="1">The sequence shown here is derived from an EMBL/GenBank/DDBJ whole genome shotgun (WGS) entry which is preliminary data.</text>
</comment>
<accession>A0AAV6VB94</accession>
<evidence type="ECO:0000313" key="2">
    <source>
        <dbReference type="Proteomes" id="UP000827092"/>
    </source>
</evidence>
<protein>
    <submittedName>
        <fullName evidence="1">Uncharacterized protein</fullName>
    </submittedName>
</protein>
<reference evidence="1 2" key="1">
    <citation type="journal article" date="2022" name="Nat. Ecol. Evol.">
        <title>A masculinizing supergene underlies an exaggerated male reproductive morph in a spider.</title>
        <authorList>
            <person name="Hendrickx F."/>
            <person name="De Corte Z."/>
            <person name="Sonet G."/>
            <person name="Van Belleghem S.M."/>
            <person name="Kostlbacher S."/>
            <person name="Vangestel C."/>
        </authorList>
    </citation>
    <scope>NUCLEOTIDE SEQUENCE [LARGE SCALE GENOMIC DNA]</scope>
    <source>
        <strain evidence="1">W744_W776</strain>
    </source>
</reference>
<proteinExistence type="predicted"/>
<name>A0AAV6VB94_9ARAC</name>